<dbReference type="EMBL" id="PGTN01000025">
    <property type="protein sequence ID" value="PJF48076.1"/>
    <property type="molecule type" value="Genomic_DNA"/>
</dbReference>
<sequence length="349" mass="38227">MSMTANPNTITTQELTPRQQKILGLVVRTYINTVTPVSSKAVFEASDLGVSSATIRNEMAVLEELGYLTHPHTSAGRVPTDKGYRYFVERLIGDVELPQAEQNMIRHQFHQAKLEMSQWMQLAAAILARSARSAALVTAPRIEQPRLRHLELISTQSQLVLLIVVFQGGTVRQRYLTLKEPMDQASLSQVAAKFNALGHELDMASLRATITDPTDFEAAVLDLLTELTAGGEVAMNEVYRDGLTEVLQEPEFNKRGDANALVNAFEQPTFLNEVSTSPVGTVQVVIGGEGRWRELSACSMVIARYGVEGFATGALGVLGPTRMPYGRAIGTVRYVADLMSDLVSDLYAD</sequence>
<keyword evidence="2 5" id="KW-0805">Transcription regulation</keyword>
<dbReference type="InterPro" id="IPR005104">
    <property type="entry name" value="WHTH_HrcA_DNA-bd"/>
</dbReference>
<dbReference type="InterPro" id="IPR023120">
    <property type="entry name" value="WHTH_transcript_rep_HrcA_IDD"/>
</dbReference>
<evidence type="ECO:0000256" key="4">
    <source>
        <dbReference type="ARBA" id="ARBA00023163"/>
    </source>
</evidence>
<dbReference type="AlphaFoldDB" id="A0A2M8QE47"/>
<name>A0A2M8QE47_9CHLR</name>
<dbReference type="HAMAP" id="MF_00081">
    <property type="entry name" value="HrcA"/>
    <property type="match status" value="1"/>
</dbReference>
<reference evidence="8 9" key="1">
    <citation type="submission" date="2017-11" db="EMBL/GenBank/DDBJ databases">
        <title>Evolution of Phototrophy in the Chloroflexi Phylum Driven by Horizontal Gene Transfer.</title>
        <authorList>
            <person name="Ward L.M."/>
            <person name="Hemp J."/>
            <person name="Shih P.M."/>
            <person name="Mcglynn S.E."/>
            <person name="Fischer W."/>
        </authorList>
    </citation>
    <scope>NUCLEOTIDE SEQUENCE [LARGE SCALE GENOMIC DNA]</scope>
    <source>
        <strain evidence="8">JP3_7</strain>
    </source>
</reference>
<dbReference type="GO" id="GO:0045892">
    <property type="term" value="P:negative regulation of DNA-templated transcription"/>
    <property type="evidence" value="ECO:0007669"/>
    <property type="project" value="UniProtKB-UniRule"/>
</dbReference>
<dbReference type="PIRSF" id="PIRSF005485">
    <property type="entry name" value="HrcA"/>
    <property type="match status" value="1"/>
</dbReference>
<keyword evidence="4 5" id="KW-0804">Transcription</keyword>
<comment type="caution">
    <text evidence="8">The sequence shown here is derived from an EMBL/GenBank/DDBJ whole genome shotgun (WGS) entry which is preliminary data.</text>
</comment>
<dbReference type="Gene3D" id="3.30.390.60">
    <property type="entry name" value="Heat-inducible transcription repressor hrca homolog, domain 3"/>
    <property type="match status" value="1"/>
</dbReference>
<dbReference type="InterPro" id="IPR036388">
    <property type="entry name" value="WH-like_DNA-bd_sf"/>
</dbReference>
<evidence type="ECO:0000259" key="7">
    <source>
        <dbReference type="Pfam" id="PF03444"/>
    </source>
</evidence>
<feature type="domain" description="Winged helix-turn-helix transcription repressor HrcA DNA-binding" evidence="7">
    <location>
        <begin position="14"/>
        <end position="86"/>
    </location>
</feature>
<dbReference type="Proteomes" id="UP000230790">
    <property type="component" value="Unassembled WGS sequence"/>
</dbReference>
<evidence type="ECO:0000313" key="9">
    <source>
        <dbReference type="Proteomes" id="UP000230790"/>
    </source>
</evidence>
<feature type="domain" description="Heat-inducible transcription repressor HrcA C-terminal" evidence="6">
    <location>
        <begin position="118"/>
        <end position="329"/>
    </location>
</feature>
<evidence type="ECO:0000259" key="6">
    <source>
        <dbReference type="Pfam" id="PF01628"/>
    </source>
</evidence>
<protein>
    <recommendedName>
        <fullName evidence="5">Heat-inducible transcription repressor HrcA</fullName>
    </recommendedName>
</protein>
<dbReference type="InterPro" id="IPR002571">
    <property type="entry name" value="HrcA"/>
</dbReference>
<dbReference type="SUPFAM" id="SSF55781">
    <property type="entry name" value="GAF domain-like"/>
    <property type="match status" value="1"/>
</dbReference>
<evidence type="ECO:0000256" key="5">
    <source>
        <dbReference type="HAMAP-Rule" id="MF_00081"/>
    </source>
</evidence>
<evidence type="ECO:0000256" key="3">
    <source>
        <dbReference type="ARBA" id="ARBA00023016"/>
    </source>
</evidence>
<accession>A0A2M8QE47</accession>
<dbReference type="InterPro" id="IPR021153">
    <property type="entry name" value="HrcA_C"/>
</dbReference>
<keyword evidence="1 5" id="KW-0678">Repressor</keyword>
<comment type="function">
    <text evidence="5">Negative regulator of class I heat shock genes (grpE-dnaK-dnaJ and groELS operons). Prevents heat-shock induction of these operons.</text>
</comment>
<dbReference type="Pfam" id="PF01628">
    <property type="entry name" value="HrcA"/>
    <property type="match status" value="1"/>
</dbReference>
<gene>
    <name evidence="5 8" type="primary">hrcA</name>
    <name evidence="8" type="ORF">CUN48_05415</name>
</gene>
<dbReference type="PANTHER" id="PTHR34824:SF1">
    <property type="entry name" value="HEAT-INDUCIBLE TRANSCRIPTION REPRESSOR HRCA"/>
    <property type="match status" value="1"/>
</dbReference>
<dbReference type="InterPro" id="IPR029016">
    <property type="entry name" value="GAF-like_dom_sf"/>
</dbReference>
<dbReference type="SUPFAM" id="SSF46785">
    <property type="entry name" value="Winged helix' DNA-binding domain"/>
    <property type="match status" value="1"/>
</dbReference>
<organism evidence="8 9">
    <name type="scientific">Candidatus Thermofonsia Clade 3 bacterium</name>
    <dbReference type="NCBI Taxonomy" id="2364212"/>
    <lineage>
        <taxon>Bacteria</taxon>
        <taxon>Bacillati</taxon>
        <taxon>Chloroflexota</taxon>
        <taxon>Candidatus Thermofontia</taxon>
        <taxon>Candidatus Thermofonsia Clade 3</taxon>
    </lineage>
</organism>
<keyword evidence="3 5" id="KW-0346">Stress response</keyword>
<dbReference type="GO" id="GO:0003677">
    <property type="term" value="F:DNA binding"/>
    <property type="evidence" value="ECO:0007669"/>
    <property type="project" value="InterPro"/>
</dbReference>
<dbReference type="Pfam" id="PF03444">
    <property type="entry name" value="WHD_HrcA"/>
    <property type="match status" value="1"/>
</dbReference>
<dbReference type="NCBIfam" id="TIGR00331">
    <property type="entry name" value="hrcA"/>
    <property type="match status" value="1"/>
</dbReference>
<dbReference type="PANTHER" id="PTHR34824">
    <property type="entry name" value="HEAT-INDUCIBLE TRANSCRIPTION REPRESSOR HRCA"/>
    <property type="match status" value="1"/>
</dbReference>
<dbReference type="Gene3D" id="3.30.450.40">
    <property type="match status" value="1"/>
</dbReference>
<dbReference type="Gene3D" id="1.10.10.10">
    <property type="entry name" value="Winged helix-like DNA-binding domain superfamily/Winged helix DNA-binding domain"/>
    <property type="match status" value="1"/>
</dbReference>
<evidence type="ECO:0000256" key="1">
    <source>
        <dbReference type="ARBA" id="ARBA00022491"/>
    </source>
</evidence>
<proteinExistence type="inferred from homology"/>
<evidence type="ECO:0000313" key="8">
    <source>
        <dbReference type="EMBL" id="PJF48076.1"/>
    </source>
</evidence>
<dbReference type="InterPro" id="IPR036390">
    <property type="entry name" value="WH_DNA-bd_sf"/>
</dbReference>
<evidence type="ECO:0000256" key="2">
    <source>
        <dbReference type="ARBA" id="ARBA00023015"/>
    </source>
</evidence>
<comment type="similarity">
    <text evidence="5">Belongs to the HrcA family.</text>
</comment>